<dbReference type="EMBL" id="FNRP01000010">
    <property type="protein sequence ID" value="SEA67948.1"/>
    <property type="molecule type" value="Genomic_DNA"/>
</dbReference>
<proteinExistence type="predicted"/>
<dbReference type="Proteomes" id="UP000183040">
    <property type="component" value="Unassembled WGS sequence"/>
</dbReference>
<evidence type="ECO:0000313" key="2">
    <source>
        <dbReference type="Proteomes" id="UP000183040"/>
    </source>
</evidence>
<name>A0A1H4D5U5_9BACE</name>
<dbReference type="AlphaFoldDB" id="A0A1H4D5U5"/>
<gene>
    <name evidence="1" type="ORF">SAMN04487924_110189</name>
</gene>
<evidence type="ECO:0000313" key="1">
    <source>
        <dbReference type="EMBL" id="SEA67948.1"/>
    </source>
</evidence>
<accession>A0A1H4D5U5</accession>
<protein>
    <recommendedName>
        <fullName evidence="3">DDE transposase</fullName>
    </recommendedName>
</protein>
<evidence type="ECO:0008006" key="3">
    <source>
        <dbReference type="Google" id="ProtNLM"/>
    </source>
</evidence>
<sequence length="79" mass="9169">MDSTPVTARLLGRYFMIDGDELERSYKHHLSDYAEWEQRDHASNWMLIEDNLGENLSIDETMLQLSQAGLTIGNERIAR</sequence>
<organism evidence="1 2">
    <name type="scientific">Bacteroides xylanisolvens</name>
    <dbReference type="NCBI Taxonomy" id="371601"/>
    <lineage>
        <taxon>Bacteria</taxon>
        <taxon>Pseudomonadati</taxon>
        <taxon>Bacteroidota</taxon>
        <taxon>Bacteroidia</taxon>
        <taxon>Bacteroidales</taxon>
        <taxon>Bacteroidaceae</taxon>
        <taxon>Bacteroides</taxon>
    </lineage>
</organism>
<reference evidence="1 2" key="1">
    <citation type="submission" date="2016-10" db="EMBL/GenBank/DDBJ databases">
        <authorList>
            <person name="de Groot N.N."/>
        </authorList>
    </citation>
    <scope>NUCLEOTIDE SEQUENCE [LARGE SCALE GENOMIC DNA]</scope>
    <source>
        <strain evidence="1 2">NLAE-zl-G339</strain>
    </source>
</reference>